<accession>A0A7W6RW79</accession>
<dbReference type="Pfam" id="PF01527">
    <property type="entry name" value="HTH_Tnp_1"/>
    <property type="match status" value="1"/>
</dbReference>
<name>A0A7W6RW79_9PROT</name>
<dbReference type="InterPro" id="IPR002514">
    <property type="entry name" value="Transposase_8"/>
</dbReference>
<dbReference type="Proteomes" id="UP000555728">
    <property type="component" value="Unassembled WGS sequence"/>
</dbReference>
<dbReference type="SUPFAM" id="SSF48295">
    <property type="entry name" value="TrpR-like"/>
    <property type="match status" value="1"/>
</dbReference>
<dbReference type="GO" id="GO:0004803">
    <property type="term" value="F:transposase activity"/>
    <property type="evidence" value="ECO:0007669"/>
    <property type="project" value="InterPro"/>
</dbReference>
<sequence length="95" mass="10825">MPKQTRRNHSAAFKAKVALEALRGEKTVAELSAKYEIHQTLINQWKRTLTDQASAAFEKGGGQDGKENERLVDDLYKQIGRLKVENDFLAVRLKR</sequence>
<protein>
    <submittedName>
        <fullName evidence="1">Transposase-like protein</fullName>
    </submittedName>
</protein>
<dbReference type="AlphaFoldDB" id="A0A7W6RW79"/>
<reference evidence="1 2" key="1">
    <citation type="submission" date="2020-08" db="EMBL/GenBank/DDBJ databases">
        <title>Genome sequencing of Purple Non-Sulfur Bacteria from various extreme environments.</title>
        <authorList>
            <person name="Mayer M."/>
        </authorList>
    </citation>
    <scope>NUCLEOTIDE SEQUENCE [LARGE SCALE GENOMIC DNA]</scope>
    <source>
        <strain evidence="1 2">JA135</strain>
    </source>
</reference>
<dbReference type="InterPro" id="IPR010921">
    <property type="entry name" value="Trp_repressor/repl_initiator"/>
</dbReference>
<dbReference type="EMBL" id="JACIGI010000001">
    <property type="protein sequence ID" value="MBB4284317.1"/>
    <property type="molecule type" value="Genomic_DNA"/>
</dbReference>
<keyword evidence="2" id="KW-1185">Reference proteome</keyword>
<evidence type="ECO:0000313" key="2">
    <source>
        <dbReference type="Proteomes" id="UP000555728"/>
    </source>
</evidence>
<dbReference type="GO" id="GO:0043565">
    <property type="term" value="F:sequence-specific DNA binding"/>
    <property type="evidence" value="ECO:0007669"/>
    <property type="project" value="InterPro"/>
</dbReference>
<proteinExistence type="predicted"/>
<comment type="caution">
    <text evidence="1">The sequence shown here is derived from an EMBL/GenBank/DDBJ whole genome shotgun (WGS) entry which is preliminary data.</text>
</comment>
<dbReference type="InterPro" id="IPR036388">
    <property type="entry name" value="WH-like_DNA-bd_sf"/>
</dbReference>
<gene>
    <name evidence="1" type="ORF">GGD88_000023</name>
</gene>
<organism evidence="1 2">
    <name type="scientific">Roseospira goensis</name>
    <dbReference type="NCBI Taxonomy" id="391922"/>
    <lineage>
        <taxon>Bacteria</taxon>
        <taxon>Pseudomonadati</taxon>
        <taxon>Pseudomonadota</taxon>
        <taxon>Alphaproteobacteria</taxon>
        <taxon>Rhodospirillales</taxon>
        <taxon>Rhodospirillaceae</taxon>
        <taxon>Roseospira</taxon>
    </lineage>
</organism>
<dbReference type="GO" id="GO:0006313">
    <property type="term" value="P:DNA transposition"/>
    <property type="evidence" value="ECO:0007669"/>
    <property type="project" value="InterPro"/>
</dbReference>
<evidence type="ECO:0000313" key="1">
    <source>
        <dbReference type="EMBL" id="MBB4284317.1"/>
    </source>
</evidence>
<dbReference type="Gene3D" id="1.10.10.10">
    <property type="entry name" value="Winged helix-like DNA-binding domain superfamily/Winged helix DNA-binding domain"/>
    <property type="match status" value="1"/>
</dbReference>